<organism evidence="15 16">
    <name type="scientific">Halomonas rhizosphaerae</name>
    <dbReference type="NCBI Taxonomy" id="3043296"/>
    <lineage>
        <taxon>Bacteria</taxon>
        <taxon>Pseudomonadati</taxon>
        <taxon>Pseudomonadota</taxon>
        <taxon>Gammaproteobacteria</taxon>
        <taxon>Oceanospirillales</taxon>
        <taxon>Halomonadaceae</taxon>
        <taxon>Halomonas</taxon>
    </lineage>
</organism>
<evidence type="ECO:0000256" key="2">
    <source>
        <dbReference type="ARBA" id="ARBA00004651"/>
    </source>
</evidence>
<protein>
    <submittedName>
        <fullName evidence="15">Cytochrome b/b6 domain-containing protein</fullName>
    </submittedName>
</protein>
<keyword evidence="7" id="KW-0479">Metal-binding</keyword>
<comment type="caution">
    <text evidence="15">The sequence shown here is derived from an EMBL/GenBank/DDBJ whole genome shotgun (WGS) entry which is preliminary data.</text>
</comment>
<keyword evidence="8" id="KW-0249">Electron transport</keyword>
<feature type="transmembrane region" description="Helical" evidence="13">
    <location>
        <begin position="87"/>
        <end position="108"/>
    </location>
</feature>
<evidence type="ECO:0000256" key="6">
    <source>
        <dbReference type="ARBA" id="ARBA00022692"/>
    </source>
</evidence>
<reference evidence="15 16" key="1">
    <citation type="submission" date="2023-04" db="EMBL/GenBank/DDBJ databases">
        <title>Halomonas strains isolated from rhizosphere soil.</title>
        <authorList>
            <person name="Xu L."/>
            <person name="Sun J.-Q."/>
        </authorList>
    </citation>
    <scope>NUCLEOTIDE SEQUENCE [LARGE SCALE GENOMIC DNA]</scope>
    <source>
        <strain evidence="15 16">LR5S20</strain>
    </source>
</reference>
<keyword evidence="10" id="KW-0408">Iron</keyword>
<dbReference type="PANTHER" id="PTHR30529">
    <property type="entry name" value="CYTOCHROME B561"/>
    <property type="match status" value="1"/>
</dbReference>
<evidence type="ECO:0000256" key="5">
    <source>
        <dbReference type="ARBA" id="ARBA00022617"/>
    </source>
</evidence>
<evidence type="ECO:0000313" key="16">
    <source>
        <dbReference type="Proteomes" id="UP001225957"/>
    </source>
</evidence>
<evidence type="ECO:0000259" key="14">
    <source>
        <dbReference type="Pfam" id="PF01292"/>
    </source>
</evidence>
<keyword evidence="11 13" id="KW-0472">Membrane</keyword>
<evidence type="ECO:0000256" key="4">
    <source>
        <dbReference type="ARBA" id="ARBA00022475"/>
    </source>
</evidence>
<dbReference type="Gene3D" id="1.20.950.20">
    <property type="entry name" value="Transmembrane di-heme cytochromes, Chain C"/>
    <property type="match status" value="2"/>
</dbReference>
<dbReference type="Proteomes" id="UP001225957">
    <property type="component" value="Unassembled WGS sequence"/>
</dbReference>
<keyword evidence="4" id="KW-1003">Cell membrane</keyword>
<dbReference type="EMBL" id="JASCQP010000027">
    <property type="protein sequence ID" value="MDI5891750.1"/>
    <property type="molecule type" value="Genomic_DNA"/>
</dbReference>
<keyword evidence="5" id="KW-0349">Heme</keyword>
<comment type="subcellular location">
    <subcellularLocation>
        <location evidence="2">Cell membrane</location>
        <topology evidence="2">Multi-pass membrane protein</topology>
    </subcellularLocation>
</comment>
<evidence type="ECO:0000256" key="1">
    <source>
        <dbReference type="ARBA" id="ARBA00001970"/>
    </source>
</evidence>
<dbReference type="RefSeq" id="WP_282735690.1">
    <property type="nucleotide sequence ID" value="NZ_JASCQP010000027.1"/>
</dbReference>
<dbReference type="InterPro" id="IPR016174">
    <property type="entry name" value="Di-haem_cyt_TM"/>
</dbReference>
<dbReference type="PANTHER" id="PTHR30529:SF1">
    <property type="entry name" value="CYTOCHROME B561 HOMOLOG 2"/>
    <property type="match status" value="1"/>
</dbReference>
<evidence type="ECO:0000256" key="13">
    <source>
        <dbReference type="SAM" id="Phobius"/>
    </source>
</evidence>
<evidence type="ECO:0000256" key="12">
    <source>
        <dbReference type="ARBA" id="ARBA00037975"/>
    </source>
</evidence>
<evidence type="ECO:0000256" key="8">
    <source>
        <dbReference type="ARBA" id="ARBA00022982"/>
    </source>
</evidence>
<keyword evidence="16" id="KW-1185">Reference proteome</keyword>
<feature type="domain" description="Cytochrome b561 bacterial/Ni-hydrogenase" evidence="14">
    <location>
        <begin position="9"/>
        <end position="173"/>
    </location>
</feature>
<evidence type="ECO:0000256" key="7">
    <source>
        <dbReference type="ARBA" id="ARBA00022723"/>
    </source>
</evidence>
<evidence type="ECO:0000256" key="10">
    <source>
        <dbReference type="ARBA" id="ARBA00023004"/>
    </source>
</evidence>
<feature type="transmembrane region" description="Helical" evidence="13">
    <location>
        <begin position="49"/>
        <end position="67"/>
    </location>
</feature>
<comment type="cofactor">
    <cofactor evidence="1">
        <name>heme b</name>
        <dbReference type="ChEBI" id="CHEBI:60344"/>
    </cofactor>
</comment>
<accession>A0ABT6V0J3</accession>
<evidence type="ECO:0000256" key="3">
    <source>
        <dbReference type="ARBA" id="ARBA00022448"/>
    </source>
</evidence>
<evidence type="ECO:0000313" key="15">
    <source>
        <dbReference type="EMBL" id="MDI5891750.1"/>
    </source>
</evidence>
<sequence length="173" mass="19342">MNWLDTERRYGPVSRALHWSMALLVLLMLGSDWWMEDFEALGEATAMDLHQSIGMALLALLAFRLAWRAVNRGRPAPPAHWRLAARLGHLALYALLLIIPLSGLLAAWGSGEGVTLFGAPLIAAGTEIEWLEEAFEETHELLANLLWFVIAGHVLAALAHQWWLGERSLQRMT</sequence>
<feature type="transmembrane region" description="Helical" evidence="13">
    <location>
        <begin position="145"/>
        <end position="164"/>
    </location>
</feature>
<gene>
    <name evidence="15" type="ORF">QLQ83_11620</name>
</gene>
<name>A0ABT6V0J3_9GAMM</name>
<keyword evidence="9 13" id="KW-1133">Transmembrane helix</keyword>
<evidence type="ECO:0000256" key="11">
    <source>
        <dbReference type="ARBA" id="ARBA00023136"/>
    </source>
</evidence>
<dbReference type="SUPFAM" id="SSF81342">
    <property type="entry name" value="Transmembrane di-heme cytochromes"/>
    <property type="match status" value="1"/>
</dbReference>
<evidence type="ECO:0000256" key="9">
    <source>
        <dbReference type="ARBA" id="ARBA00022989"/>
    </source>
</evidence>
<proteinExistence type="inferred from homology"/>
<dbReference type="InterPro" id="IPR011577">
    <property type="entry name" value="Cyt_b561_bac/Ni-Hgenase"/>
</dbReference>
<dbReference type="InterPro" id="IPR052168">
    <property type="entry name" value="Cytochrome_b561_oxidase"/>
</dbReference>
<feature type="transmembrane region" description="Helical" evidence="13">
    <location>
        <begin position="12"/>
        <end position="29"/>
    </location>
</feature>
<comment type="similarity">
    <text evidence="12">Belongs to the cytochrome b561 family.</text>
</comment>
<keyword evidence="3" id="KW-0813">Transport</keyword>
<dbReference type="Pfam" id="PF01292">
    <property type="entry name" value="Ni_hydr_CYTB"/>
    <property type="match status" value="1"/>
</dbReference>
<keyword evidence="6 13" id="KW-0812">Transmembrane</keyword>